<feature type="site" description="Important for catalytic activity, responsible for pKa modulation of the active site Glu and correct orientation of both the proton donor and substrate" evidence="5">
    <location>
        <position position="155"/>
    </location>
</feature>
<dbReference type="CDD" id="cd08999">
    <property type="entry name" value="GH43_ABN-like"/>
    <property type="match status" value="1"/>
</dbReference>
<evidence type="ECO:0000256" key="4">
    <source>
        <dbReference type="PIRSR" id="PIRSR606710-1"/>
    </source>
</evidence>
<dbReference type="GO" id="GO:0005975">
    <property type="term" value="P:carbohydrate metabolic process"/>
    <property type="evidence" value="ECO:0007669"/>
    <property type="project" value="InterPro"/>
</dbReference>
<dbReference type="InterPro" id="IPR023296">
    <property type="entry name" value="Glyco_hydro_beta-prop_sf"/>
</dbReference>
<evidence type="ECO:0000256" key="6">
    <source>
        <dbReference type="RuleBase" id="RU361187"/>
    </source>
</evidence>
<evidence type="ECO:0000256" key="7">
    <source>
        <dbReference type="SAM" id="SignalP"/>
    </source>
</evidence>
<accession>A0A8H3Z327</accession>
<evidence type="ECO:0000256" key="5">
    <source>
        <dbReference type="PIRSR" id="PIRSR606710-2"/>
    </source>
</evidence>
<keyword evidence="9" id="KW-1185">Reference proteome</keyword>
<dbReference type="GO" id="GO:0004553">
    <property type="term" value="F:hydrolase activity, hydrolyzing O-glycosyl compounds"/>
    <property type="evidence" value="ECO:0007669"/>
    <property type="project" value="InterPro"/>
</dbReference>
<keyword evidence="3 6" id="KW-0326">Glycosidase</keyword>
<feature type="signal peptide" evidence="7">
    <location>
        <begin position="1"/>
        <end position="18"/>
    </location>
</feature>
<gene>
    <name evidence="8" type="ORF">EG327_005271</name>
</gene>
<dbReference type="EMBL" id="WNWR01000304">
    <property type="protein sequence ID" value="KAE9983995.1"/>
    <property type="molecule type" value="Genomic_DNA"/>
</dbReference>
<name>A0A8H3Z327_VENIN</name>
<dbReference type="Proteomes" id="UP000490939">
    <property type="component" value="Unassembled WGS sequence"/>
</dbReference>
<evidence type="ECO:0000256" key="2">
    <source>
        <dbReference type="ARBA" id="ARBA00022801"/>
    </source>
</evidence>
<feature type="active site" description="Proton acceptor" evidence="4">
    <location>
        <position position="39"/>
    </location>
</feature>
<dbReference type="SUPFAM" id="SSF75005">
    <property type="entry name" value="Arabinanase/levansucrase/invertase"/>
    <property type="match status" value="1"/>
</dbReference>
<feature type="chain" id="PRO_5034168648" description="Glycoside hydrolase family 43 protein" evidence="7">
    <location>
        <begin position="19"/>
        <end position="332"/>
    </location>
</feature>
<dbReference type="InterPro" id="IPR006710">
    <property type="entry name" value="Glyco_hydro_43"/>
</dbReference>
<dbReference type="InterPro" id="IPR051795">
    <property type="entry name" value="Glycosyl_Hydrlase_43"/>
</dbReference>
<comment type="similarity">
    <text evidence="1 6">Belongs to the glycosyl hydrolase 43 family.</text>
</comment>
<dbReference type="Pfam" id="PF04616">
    <property type="entry name" value="Glyco_hydro_43"/>
    <property type="match status" value="1"/>
</dbReference>
<evidence type="ECO:0000313" key="9">
    <source>
        <dbReference type="Proteomes" id="UP000490939"/>
    </source>
</evidence>
<feature type="active site" description="Proton donor" evidence="4">
    <location>
        <position position="227"/>
    </location>
</feature>
<comment type="caution">
    <text evidence="8">The sequence shown here is derived from an EMBL/GenBank/DDBJ whole genome shotgun (WGS) entry which is preliminary data.</text>
</comment>
<protein>
    <recommendedName>
        <fullName evidence="10">Glycoside hydrolase family 43 protein</fullName>
    </recommendedName>
</protein>
<dbReference type="PANTHER" id="PTHR42812:SF5">
    <property type="entry name" value="ENDO-ARABINASE"/>
    <property type="match status" value="1"/>
</dbReference>
<keyword evidence="7" id="KW-0732">Signal</keyword>
<evidence type="ECO:0000256" key="1">
    <source>
        <dbReference type="ARBA" id="ARBA00009865"/>
    </source>
</evidence>
<organism evidence="8 9">
    <name type="scientific">Venturia inaequalis</name>
    <name type="common">Apple scab fungus</name>
    <dbReference type="NCBI Taxonomy" id="5025"/>
    <lineage>
        <taxon>Eukaryota</taxon>
        <taxon>Fungi</taxon>
        <taxon>Dikarya</taxon>
        <taxon>Ascomycota</taxon>
        <taxon>Pezizomycotina</taxon>
        <taxon>Dothideomycetes</taxon>
        <taxon>Pleosporomycetidae</taxon>
        <taxon>Venturiales</taxon>
        <taxon>Venturiaceae</taxon>
        <taxon>Venturia</taxon>
    </lineage>
</organism>
<dbReference type="Gene3D" id="2.115.10.20">
    <property type="entry name" value="Glycosyl hydrolase domain, family 43"/>
    <property type="match status" value="1"/>
</dbReference>
<dbReference type="OrthoDB" id="3879658at2759"/>
<proteinExistence type="inferred from homology"/>
<evidence type="ECO:0008006" key="10">
    <source>
        <dbReference type="Google" id="ProtNLM"/>
    </source>
</evidence>
<sequence>MLSSYLSSFLVAIAAVSALPADGAGPGRAVASIEIDFPDPSIIQVGDTWYSFATNGNGVNVQFSSTKSVQGSWARSAGYDALPTLPAWASATRPEIWAPDVVQIGSGFVMYFAARKASNEAVHCIGTATSSSIQGPYTPSPNIFACDEARGGSIDASGFYDPNAQKRFVTYKIDQNSLGSGGSCGNGNAPFVSTPIMLQEVAADGVTPVGGATQILDRVDIDGPLVEAPNLTILNGQYYLFFSSNCFGTPAYDISFAVSNSVYGPYTRRGPLLVTPQLSLMGPGGASVSNDGAYIVFHAGVVGARTMYAGKIDQQGGTQIQVCTSTACQVAS</sequence>
<reference evidence="8 9" key="1">
    <citation type="submission" date="2019-07" db="EMBL/GenBank/DDBJ databases">
        <title>Venturia inaequalis Genome Resource.</title>
        <authorList>
            <person name="Lichtner F.J."/>
        </authorList>
    </citation>
    <scope>NUCLEOTIDE SEQUENCE [LARGE SCALE GENOMIC DNA]</scope>
    <source>
        <strain evidence="8 9">DMI_063113</strain>
    </source>
</reference>
<dbReference type="AlphaFoldDB" id="A0A8H3Z327"/>
<evidence type="ECO:0000256" key="3">
    <source>
        <dbReference type="ARBA" id="ARBA00023295"/>
    </source>
</evidence>
<dbReference type="PANTHER" id="PTHR42812">
    <property type="entry name" value="BETA-XYLOSIDASE"/>
    <property type="match status" value="1"/>
</dbReference>
<keyword evidence="2 6" id="KW-0378">Hydrolase</keyword>
<evidence type="ECO:0000313" key="8">
    <source>
        <dbReference type="EMBL" id="KAE9983995.1"/>
    </source>
</evidence>